<sequence>MATLTWGEDNRYVYGIDRGVLHGQDSDEMYAWNGLTAVSVDEVNTPELVSSFDGKTYANLIFRGFYEAEVSALSFPYEAMSLNGEVEALPGFIFTAQEKELYDFSYRTFENDEDYKIHFVWNAIFVQKAKSRRTLSDNLNALEFKWKVSAVPELMPYWYPASSLIVDSKLTDPDVLSSLEDLLYGTDITDPTFPSQLDVLLEYIV</sequence>
<protein>
    <submittedName>
        <fullName evidence="1">Uncharacterized protein</fullName>
    </submittedName>
</protein>
<evidence type="ECO:0000313" key="1">
    <source>
        <dbReference type="EMBL" id="MCA9392284.1"/>
    </source>
</evidence>
<dbReference type="AlphaFoldDB" id="A0A955LKQ9"/>
<dbReference type="Proteomes" id="UP000751518">
    <property type="component" value="Unassembled WGS sequence"/>
</dbReference>
<name>A0A955LKQ9_UNCKA</name>
<reference evidence="1" key="1">
    <citation type="submission" date="2020-04" db="EMBL/GenBank/DDBJ databases">
        <authorList>
            <person name="Zhang T."/>
        </authorList>
    </citation>
    <scope>NUCLEOTIDE SEQUENCE</scope>
    <source>
        <strain evidence="1">HKST-UBA03</strain>
    </source>
</reference>
<proteinExistence type="predicted"/>
<organism evidence="1 2">
    <name type="scientific">candidate division WWE3 bacterium</name>
    <dbReference type="NCBI Taxonomy" id="2053526"/>
    <lineage>
        <taxon>Bacteria</taxon>
        <taxon>Katanobacteria</taxon>
    </lineage>
</organism>
<comment type="caution">
    <text evidence="1">The sequence shown here is derived from an EMBL/GenBank/DDBJ whole genome shotgun (WGS) entry which is preliminary data.</text>
</comment>
<gene>
    <name evidence="1" type="ORF">KC614_03715</name>
</gene>
<accession>A0A955LKQ9</accession>
<dbReference type="EMBL" id="JAGQKZ010000034">
    <property type="protein sequence ID" value="MCA9392284.1"/>
    <property type="molecule type" value="Genomic_DNA"/>
</dbReference>
<reference evidence="1" key="2">
    <citation type="journal article" date="2021" name="Microbiome">
        <title>Successional dynamics and alternative stable states in a saline activated sludge microbial community over 9 years.</title>
        <authorList>
            <person name="Wang Y."/>
            <person name="Ye J."/>
            <person name="Ju F."/>
            <person name="Liu L."/>
            <person name="Boyd J.A."/>
            <person name="Deng Y."/>
            <person name="Parks D.H."/>
            <person name="Jiang X."/>
            <person name="Yin X."/>
            <person name="Woodcroft B.J."/>
            <person name="Tyson G.W."/>
            <person name="Hugenholtz P."/>
            <person name="Polz M.F."/>
            <person name="Zhang T."/>
        </authorList>
    </citation>
    <scope>NUCLEOTIDE SEQUENCE</scope>
    <source>
        <strain evidence="1">HKST-UBA03</strain>
    </source>
</reference>
<evidence type="ECO:0000313" key="2">
    <source>
        <dbReference type="Proteomes" id="UP000751518"/>
    </source>
</evidence>